<gene>
    <name evidence="1" type="ORF">AABD74_20600</name>
</gene>
<dbReference type="EMBL" id="CP150845">
    <property type="protein sequence ID" value="WYZ19551.1"/>
    <property type="molecule type" value="Genomic_DNA"/>
</dbReference>
<dbReference type="PANTHER" id="PTHR16155:SF19">
    <property type="entry name" value="DED DOMAIN-CONTAINING PROTEIN"/>
    <property type="match status" value="1"/>
</dbReference>
<dbReference type="Proteomes" id="UP001623852">
    <property type="component" value="Chromosome"/>
</dbReference>
<reference evidence="1 2" key="1">
    <citation type="submission" date="2024-03" db="EMBL/GenBank/DDBJ databases">
        <title>Flavobacterium soyae.</title>
        <authorList>
            <person name="Zheng W."/>
        </authorList>
    </citation>
    <scope>NUCLEOTIDE SEQUENCE [LARGE SCALE GENOMIC DNA]</scope>
    <source>
        <strain evidence="1 2">55</strain>
    </source>
</reference>
<sequence length="1221" mass="143200">MKEKILKKFNDSTYELFMLLQATRNNLSDDVNRHSNNLGRILYETFESILKFQIDTNADSRTKKDVNYNISDRKKLLELFNIHKLTLEEDQVDNINYEFLMKTGRLINDSKHKLDDSITTNDLEKFYNEIYKMINIYVDNKKKIKTVSDLEINEINGWDTFYSVCNKFQKESRNYILVLDKFDKSNEQYLKNISLLPWNLIIDFDYLSREEGGFYDKVFAKESPLPTVINLNDNTSTETFAINHQQHYHYFINSYKNSGVSRPNDYDEWQRKYENKFDVLIQNFASKFNFNTKVIFLSDSISDDFVLRIGEIIRKHFFDLVDFVFAINDISELVYPFKKLKGKHVPITVSEISDGISKFSFNFGIKDSFANKIVVPHLEETATSNVSGVLDLDFYLKLENDFEVVHKGLDTKNYDEIEEKRDFLSGFKQISWYGLRQDWDKKHPSLKGLKGFLEIVKNSLKKAKGKLELIHEAGYGGTTLARRIAWEFHNDYPTLILKEYRGQVTVDYIVKLYDQTRKPIFIIIEAPQAITLDEIDTFYRALLGKSRPFLFLIVRRGDSNVNNKNGNVLYLTDWGNQVNDLINEYKPFLKEYNNDVLVRKEKELNEIAISNEGFKKIPFYIGLVTFEEKFFAIRNYVQNFVNEIKTEEQKRIMLYLAMCHDYLGESLPVSFFRTIIKVSSDETIDLEKFLPLSLQQILSHSKIGNEKYWKPRHSLFSKELKIQILQGSDNEHENIWKQNLADFCIKFIEDSYTNERISTNTEGILQTLFIGTKIDRAGEMFTTIVRDIKNEDDKERVFIKLKDTYPENAHYYSHLARFYAYHKKNRENALYFADKAISLSEGQGKQDSLLYHIKGMCLRRAAEDLMRELEENKRNNVDINADKVNEVLYDLVPSAELEFERSRQASKNLSKIDKHGYVAHIQLLIRAIDFGAIISGIKKSKFLAENKQPYVDWLDTAETLLEEIKRNDIESEDNYYISECTNSLNELFEEFSLILQNLNNQLEKGINTTRVRRQIVRIHLRKESAKLEAKTINKILNLMEDNIEDEPSNEKNFYLWFKLARFSNIKLEEAVSKLARWKSNSTALDSIYYFYILKVLRALQGYSDDTIQAEMLIKECKLKSQKKHNVITSFEWYGKGKDLNRLVNLSDIENKEDQLEYVDGYFTSYKHDGHGIITICDKLEVFFSPTQAKLSKDDVGQRLQFFLGFSYDGLRADSSSVRIIK</sequence>
<protein>
    <submittedName>
        <fullName evidence="1">Uncharacterized protein</fullName>
    </submittedName>
</protein>
<dbReference type="RefSeq" id="WP_406844143.1">
    <property type="nucleotide sequence ID" value="NZ_CP150845.1"/>
</dbReference>
<name>A0ABZ2UFJ3_9FLAO</name>
<evidence type="ECO:0000313" key="2">
    <source>
        <dbReference type="Proteomes" id="UP001623852"/>
    </source>
</evidence>
<proteinExistence type="predicted"/>
<keyword evidence="2" id="KW-1185">Reference proteome</keyword>
<organism evidence="1 2">
    <name type="scientific">Flavobacterium soyae</name>
    <dbReference type="NCBI Taxonomy" id="2903098"/>
    <lineage>
        <taxon>Bacteria</taxon>
        <taxon>Pseudomonadati</taxon>
        <taxon>Bacteroidota</taxon>
        <taxon>Flavobacteriia</taxon>
        <taxon>Flavobacteriales</taxon>
        <taxon>Flavobacteriaceae</taxon>
        <taxon>Flavobacterium</taxon>
    </lineage>
</organism>
<accession>A0ABZ2UFJ3</accession>
<dbReference type="PANTHER" id="PTHR16155">
    <property type="entry name" value="DED DOMAIN-CONTAINING PROTEIN"/>
    <property type="match status" value="1"/>
</dbReference>
<evidence type="ECO:0000313" key="1">
    <source>
        <dbReference type="EMBL" id="WYZ19551.1"/>
    </source>
</evidence>